<dbReference type="AlphaFoldDB" id="A0AAI9EDV2"/>
<dbReference type="EMBL" id="CAVMBE010000068">
    <property type="protein sequence ID" value="CAK4032693.1"/>
    <property type="molecule type" value="Genomic_DNA"/>
</dbReference>
<evidence type="ECO:0000256" key="1">
    <source>
        <dbReference type="SAM" id="MobiDB-lite"/>
    </source>
</evidence>
<feature type="region of interest" description="Disordered" evidence="1">
    <location>
        <begin position="1"/>
        <end position="170"/>
    </location>
</feature>
<accession>A0AAI9EDV2</accession>
<protein>
    <submittedName>
        <fullName evidence="2">Uncharacterized protein</fullName>
    </submittedName>
</protein>
<organism evidence="2 3">
    <name type="scientific">Lecanosticta acicola</name>
    <dbReference type="NCBI Taxonomy" id="111012"/>
    <lineage>
        <taxon>Eukaryota</taxon>
        <taxon>Fungi</taxon>
        <taxon>Dikarya</taxon>
        <taxon>Ascomycota</taxon>
        <taxon>Pezizomycotina</taxon>
        <taxon>Dothideomycetes</taxon>
        <taxon>Dothideomycetidae</taxon>
        <taxon>Mycosphaerellales</taxon>
        <taxon>Mycosphaerellaceae</taxon>
        <taxon>Lecanosticta</taxon>
    </lineage>
</organism>
<gene>
    <name evidence="2" type="ORF">LECACI_7A007851</name>
</gene>
<evidence type="ECO:0000313" key="3">
    <source>
        <dbReference type="Proteomes" id="UP001296104"/>
    </source>
</evidence>
<feature type="compositionally biased region" description="Polar residues" evidence="1">
    <location>
        <begin position="149"/>
        <end position="161"/>
    </location>
</feature>
<comment type="caution">
    <text evidence="2">The sequence shown here is derived from an EMBL/GenBank/DDBJ whole genome shotgun (WGS) entry which is preliminary data.</text>
</comment>
<reference evidence="2" key="1">
    <citation type="submission" date="2023-11" db="EMBL/GenBank/DDBJ databases">
        <authorList>
            <person name="Alioto T."/>
            <person name="Alioto T."/>
            <person name="Gomez Garrido J."/>
        </authorList>
    </citation>
    <scope>NUCLEOTIDE SEQUENCE</scope>
</reference>
<sequence>MAPRGSKYRSPTVGSISSNDDSAEPQDPPQAASQPVAPKPAPEKELQKQPPTPKSALKKPTNSTHSSSEPAPVASFSNDQNGRWTRQTQGQNSDDEAPASQPYAVMTARPRQNPPQPRHDTTPSQSRTGTPRRGDHTSWDSDDEPPARSRTSASPRQSSPADRSFGTMPSIDQQLGIEKPRYPSLQPACANIRPAASIPPDSMHAEQQARNSVALIDILRTSLYALENSLSSPSATLSKEASDNWETARALMERLDPVVKSQRQVATQNSV</sequence>
<feature type="compositionally biased region" description="Polar residues" evidence="1">
    <location>
        <begin position="60"/>
        <end position="92"/>
    </location>
</feature>
<proteinExistence type="predicted"/>
<dbReference type="Proteomes" id="UP001296104">
    <property type="component" value="Unassembled WGS sequence"/>
</dbReference>
<name>A0AAI9EDV2_9PEZI</name>
<keyword evidence="3" id="KW-1185">Reference proteome</keyword>
<evidence type="ECO:0000313" key="2">
    <source>
        <dbReference type="EMBL" id="CAK4032693.1"/>
    </source>
</evidence>